<dbReference type="EMBL" id="FPIP01000005">
    <property type="protein sequence ID" value="SFW36666.1"/>
    <property type="molecule type" value="Genomic_DNA"/>
</dbReference>
<accession>A0A1K1NMF1</accession>
<sequence length="190" mass="20143">MAVNNKGAAIKSDIRLFGSTRILIVAALLVAMSIVLGKFGAINIGNSIRIGFGGMPIQMAGIFFGPVIGAVVGLVADVVGCILKGYSINPIITLGSTCIGLVSGLMFHYALKPMKKVLLPKTAISTVAAHAVGSMLITSIGLYAYYHTPFETLILRVPIYLITAAVETAVIYLMLKNKAFSSELDKVRRK</sequence>
<feature type="transmembrane region" description="Helical" evidence="1">
    <location>
        <begin position="123"/>
        <end position="145"/>
    </location>
</feature>
<keyword evidence="1" id="KW-0472">Membrane</keyword>
<gene>
    <name evidence="2" type="ORF">SAMN02910280_2096</name>
</gene>
<evidence type="ECO:0000256" key="1">
    <source>
        <dbReference type="SAM" id="Phobius"/>
    </source>
</evidence>
<protein>
    <submittedName>
        <fullName evidence="2">ECF transporter S component, folate family</fullName>
    </submittedName>
</protein>
<feature type="transmembrane region" description="Helical" evidence="1">
    <location>
        <begin position="22"/>
        <end position="41"/>
    </location>
</feature>
<dbReference type="Gene3D" id="1.10.1760.20">
    <property type="match status" value="1"/>
</dbReference>
<dbReference type="InterPro" id="IPR024529">
    <property type="entry name" value="ECF_trnsprt_substrate-spec"/>
</dbReference>
<evidence type="ECO:0000313" key="2">
    <source>
        <dbReference type="EMBL" id="SFW36666.1"/>
    </source>
</evidence>
<dbReference type="NCBIfam" id="TIGR04518">
    <property type="entry name" value="ECF_S_folT_fam"/>
    <property type="match status" value="1"/>
</dbReference>
<dbReference type="InterPro" id="IPR030949">
    <property type="entry name" value="ECF_S_folate_fam"/>
</dbReference>
<feature type="transmembrane region" description="Helical" evidence="1">
    <location>
        <begin position="91"/>
        <end position="111"/>
    </location>
</feature>
<dbReference type="RefSeq" id="WP_072300350.1">
    <property type="nucleotide sequence ID" value="NZ_FPIP01000005.1"/>
</dbReference>
<feature type="transmembrane region" description="Helical" evidence="1">
    <location>
        <begin position="157"/>
        <end position="175"/>
    </location>
</feature>
<keyword evidence="1" id="KW-1133">Transmembrane helix</keyword>
<name>A0A1K1NMF1_RUMFL</name>
<dbReference type="AlphaFoldDB" id="A0A1K1NMF1"/>
<dbReference type="Pfam" id="PF12822">
    <property type="entry name" value="ECF_trnsprt"/>
    <property type="match status" value="1"/>
</dbReference>
<dbReference type="Proteomes" id="UP000183461">
    <property type="component" value="Unassembled WGS sequence"/>
</dbReference>
<keyword evidence="1" id="KW-0812">Transmembrane</keyword>
<reference evidence="3" key="1">
    <citation type="submission" date="2016-11" db="EMBL/GenBank/DDBJ databases">
        <authorList>
            <person name="Varghese N."/>
            <person name="Submissions S."/>
        </authorList>
    </citation>
    <scope>NUCLEOTIDE SEQUENCE [LARGE SCALE GENOMIC DNA]</scope>
    <source>
        <strain evidence="3">YL228</strain>
    </source>
</reference>
<proteinExistence type="predicted"/>
<feature type="transmembrane region" description="Helical" evidence="1">
    <location>
        <begin position="62"/>
        <end position="85"/>
    </location>
</feature>
<organism evidence="2 3">
    <name type="scientific">Ruminococcus flavefaciens</name>
    <dbReference type="NCBI Taxonomy" id="1265"/>
    <lineage>
        <taxon>Bacteria</taxon>
        <taxon>Bacillati</taxon>
        <taxon>Bacillota</taxon>
        <taxon>Clostridia</taxon>
        <taxon>Eubacteriales</taxon>
        <taxon>Oscillospiraceae</taxon>
        <taxon>Ruminococcus</taxon>
    </lineage>
</organism>
<dbReference type="GO" id="GO:0022857">
    <property type="term" value="F:transmembrane transporter activity"/>
    <property type="evidence" value="ECO:0007669"/>
    <property type="project" value="InterPro"/>
</dbReference>
<evidence type="ECO:0000313" key="3">
    <source>
        <dbReference type="Proteomes" id="UP000183461"/>
    </source>
</evidence>